<dbReference type="RefSeq" id="WP_160495964.1">
    <property type="nucleotide sequence ID" value="NZ_WUBI01000001.1"/>
</dbReference>
<dbReference type="GO" id="GO:0016491">
    <property type="term" value="F:oxidoreductase activity"/>
    <property type="evidence" value="ECO:0007669"/>
    <property type="project" value="UniProtKB-KW"/>
</dbReference>
<dbReference type="PRINTS" id="PR00081">
    <property type="entry name" value="GDHRDH"/>
</dbReference>
<evidence type="ECO:0000313" key="3">
    <source>
        <dbReference type="EMBL" id="MWV42355.1"/>
    </source>
</evidence>
<evidence type="ECO:0000256" key="1">
    <source>
        <dbReference type="ARBA" id="ARBA00006484"/>
    </source>
</evidence>
<name>A0A7X3IEF8_9BACL</name>
<dbReference type="PANTHER" id="PTHR24321">
    <property type="entry name" value="DEHYDROGENASES, SHORT CHAIN"/>
    <property type="match status" value="1"/>
</dbReference>
<dbReference type="PROSITE" id="PS00061">
    <property type="entry name" value="ADH_SHORT"/>
    <property type="match status" value="1"/>
</dbReference>
<sequence length="249" mass="26840">MSYENLVVVVTGAAQGIGLGVAKAFAEKGALLVMSDVNEEQGAASAAEIRNEGGQAIFIPCDVRQEEEIKQLMKSAEEEYGKIDVLINNAGISRWKSPYELTAQEWDDIINTNVRSCFLATREAARYMKKQGGSGAVINMASTRALMSEPDTEAYAASKGAIVALTHAMAVSLGTDGIRVNCISPGWIETKQYESLKPADHEQHPAGRVGRPNDIAKACLYLADPDNTFVTGTHLVVDGGMTRKMIYEP</sequence>
<dbReference type="NCBIfam" id="NF005559">
    <property type="entry name" value="PRK07231.1"/>
    <property type="match status" value="1"/>
</dbReference>
<dbReference type="FunFam" id="3.40.50.720:FF:000084">
    <property type="entry name" value="Short-chain dehydrogenase reductase"/>
    <property type="match status" value="1"/>
</dbReference>
<dbReference type="Pfam" id="PF13561">
    <property type="entry name" value="adh_short_C2"/>
    <property type="match status" value="1"/>
</dbReference>
<dbReference type="InterPro" id="IPR036291">
    <property type="entry name" value="NAD(P)-bd_dom_sf"/>
</dbReference>
<dbReference type="Gene3D" id="3.40.50.720">
    <property type="entry name" value="NAD(P)-binding Rossmann-like Domain"/>
    <property type="match status" value="1"/>
</dbReference>
<comment type="caution">
    <text evidence="3">The sequence shown here is derived from an EMBL/GenBank/DDBJ whole genome shotgun (WGS) entry which is preliminary data.</text>
</comment>
<gene>
    <name evidence="3" type="ORF">GRF59_01815</name>
</gene>
<proteinExistence type="inferred from homology"/>
<reference evidence="3 4" key="1">
    <citation type="submission" date="2019-12" db="EMBL/GenBank/DDBJ databases">
        <title>Paenibacillus sp. nov., an endophytic bacterium isolated from the stem of Dendrobium.</title>
        <authorList>
            <person name="Zhao R."/>
        </authorList>
    </citation>
    <scope>NUCLEOTIDE SEQUENCE [LARGE SCALE GENOMIC DNA]</scope>
    <source>
        <strain evidence="3 4">HJL G12</strain>
    </source>
</reference>
<dbReference type="GO" id="GO:0008206">
    <property type="term" value="P:bile acid metabolic process"/>
    <property type="evidence" value="ECO:0007669"/>
    <property type="project" value="UniProtKB-ARBA"/>
</dbReference>
<dbReference type="SUPFAM" id="SSF51735">
    <property type="entry name" value="NAD(P)-binding Rossmann-fold domains"/>
    <property type="match status" value="1"/>
</dbReference>
<dbReference type="InterPro" id="IPR002347">
    <property type="entry name" value="SDR_fam"/>
</dbReference>
<dbReference type="PANTHER" id="PTHR24321:SF8">
    <property type="entry name" value="ESTRADIOL 17-BETA-DEHYDROGENASE 8-RELATED"/>
    <property type="match status" value="1"/>
</dbReference>
<comment type="similarity">
    <text evidence="1">Belongs to the short-chain dehydrogenases/reductases (SDR) family.</text>
</comment>
<dbReference type="EMBL" id="WUBI01000001">
    <property type="protein sequence ID" value="MWV42355.1"/>
    <property type="molecule type" value="Genomic_DNA"/>
</dbReference>
<dbReference type="InterPro" id="IPR020904">
    <property type="entry name" value="Sc_DH/Rdtase_CS"/>
</dbReference>
<dbReference type="Proteomes" id="UP000460318">
    <property type="component" value="Unassembled WGS sequence"/>
</dbReference>
<keyword evidence="4" id="KW-1185">Reference proteome</keyword>
<dbReference type="AlphaFoldDB" id="A0A7X3IEF8"/>
<accession>A0A7X3IEF8</accession>
<evidence type="ECO:0000313" key="4">
    <source>
        <dbReference type="Proteomes" id="UP000460318"/>
    </source>
</evidence>
<keyword evidence="2" id="KW-0560">Oxidoreductase</keyword>
<dbReference type="CDD" id="cd05233">
    <property type="entry name" value="SDR_c"/>
    <property type="match status" value="1"/>
</dbReference>
<organism evidence="3 4">
    <name type="scientific">Paenibacillus dendrobii</name>
    <dbReference type="NCBI Taxonomy" id="2691084"/>
    <lineage>
        <taxon>Bacteria</taxon>
        <taxon>Bacillati</taxon>
        <taxon>Bacillota</taxon>
        <taxon>Bacilli</taxon>
        <taxon>Bacillales</taxon>
        <taxon>Paenibacillaceae</taxon>
        <taxon>Paenibacillus</taxon>
    </lineage>
</organism>
<protein>
    <submittedName>
        <fullName evidence="3">SDR family oxidoreductase</fullName>
    </submittedName>
</protein>
<evidence type="ECO:0000256" key="2">
    <source>
        <dbReference type="ARBA" id="ARBA00023002"/>
    </source>
</evidence>
<dbReference type="PRINTS" id="PR00080">
    <property type="entry name" value="SDRFAMILY"/>
</dbReference>